<evidence type="ECO:0000256" key="7">
    <source>
        <dbReference type="ARBA" id="ARBA00022741"/>
    </source>
</evidence>
<protein>
    <recommendedName>
        <fullName evidence="3">histidine kinase</fullName>
        <ecNumber evidence="3">2.7.13.3</ecNumber>
    </recommendedName>
</protein>
<dbReference type="PROSITE" id="PS50109">
    <property type="entry name" value="HIS_KIN"/>
    <property type="match status" value="1"/>
</dbReference>
<evidence type="ECO:0000256" key="11">
    <source>
        <dbReference type="SAM" id="Phobius"/>
    </source>
</evidence>
<proteinExistence type="predicted"/>
<feature type="transmembrane region" description="Helical" evidence="11">
    <location>
        <begin position="179"/>
        <end position="201"/>
    </location>
</feature>
<feature type="transmembrane region" description="Helical" evidence="11">
    <location>
        <begin position="35"/>
        <end position="56"/>
    </location>
</feature>
<dbReference type="Pfam" id="PF00512">
    <property type="entry name" value="HisKA"/>
    <property type="match status" value="1"/>
</dbReference>
<dbReference type="RefSeq" id="WP_404800923.1">
    <property type="nucleotide sequence ID" value="NZ_AP025591.1"/>
</dbReference>
<dbReference type="EMBL" id="AP025591">
    <property type="protein sequence ID" value="BDG06459.1"/>
    <property type="molecule type" value="Genomic_DNA"/>
</dbReference>
<dbReference type="InterPro" id="IPR003594">
    <property type="entry name" value="HATPase_dom"/>
</dbReference>
<accession>A0ABM7X3T0</accession>
<evidence type="ECO:0000256" key="10">
    <source>
        <dbReference type="SAM" id="MobiDB-lite"/>
    </source>
</evidence>
<name>A0ABM7X3T0_9BACT</name>
<reference evidence="14" key="1">
    <citation type="journal article" date="2022" name="Int. J. Syst. Evol. Microbiol.">
        <title>Anaeromyxobacter oryzae sp. nov., Anaeromyxobacter diazotrophicus sp. nov. and Anaeromyxobacter paludicola sp. nov., isolated from paddy soils.</title>
        <authorList>
            <person name="Itoh H."/>
            <person name="Xu Z."/>
            <person name="Mise K."/>
            <person name="Masuda Y."/>
            <person name="Ushijima N."/>
            <person name="Hayakawa C."/>
            <person name="Shiratori Y."/>
            <person name="Senoo K."/>
        </authorList>
    </citation>
    <scope>NUCLEOTIDE SEQUENCE [LARGE SCALE GENOMIC DNA]</scope>
    <source>
        <strain evidence="14">Red232</strain>
    </source>
</reference>
<evidence type="ECO:0000313" key="13">
    <source>
        <dbReference type="EMBL" id="BDG06459.1"/>
    </source>
</evidence>
<dbReference type="Pfam" id="PF02518">
    <property type="entry name" value="HATPase_c"/>
    <property type="match status" value="1"/>
</dbReference>
<dbReference type="InterPro" id="IPR003661">
    <property type="entry name" value="HisK_dim/P_dom"/>
</dbReference>
<keyword evidence="8" id="KW-0418">Kinase</keyword>
<evidence type="ECO:0000256" key="3">
    <source>
        <dbReference type="ARBA" id="ARBA00012438"/>
    </source>
</evidence>
<keyword evidence="11" id="KW-1133">Transmembrane helix</keyword>
<evidence type="ECO:0000313" key="14">
    <source>
        <dbReference type="Proteomes" id="UP001162891"/>
    </source>
</evidence>
<dbReference type="PANTHER" id="PTHR44936:SF10">
    <property type="entry name" value="SENSOR PROTEIN RSTB"/>
    <property type="match status" value="1"/>
</dbReference>
<dbReference type="SMART" id="SM00387">
    <property type="entry name" value="HATPase_c"/>
    <property type="match status" value="1"/>
</dbReference>
<dbReference type="InterPro" id="IPR005467">
    <property type="entry name" value="His_kinase_dom"/>
</dbReference>
<evidence type="ECO:0000256" key="4">
    <source>
        <dbReference type="ARBA" id="ARBA00022475"/>
    </source>
</evidence>
<dbReference type="Proteomes" id="UP001162891">
    <property type="component" value="Chromosome"/>
</dbReference>
<keyword evidence="4" id="KW-1003">Cell membrane</keyword>
<dbReference type="InterPro" id="IPR036890">
    <property type="entry name" value="HATPase_C_sf"/>
</dbReference>
<keyword evidence="14" id="KW-1185">Reference proteome</keyword>
<dbReference type="InterPro" id="IPR050980">
    <property type="entry name" value="2C_sensor_his_kinase"/>
</dbReference>
<evidence type="ECO:0000256" key="1">
    <source>
        <dbReference type="ARBA" id="ARBA00000085"/>
    </source>
</evidence>
<dbReference type="PRINTS" id="PR00344">
    <property type="entry name" value="BCTRLSENSOR"/>
</dbReference>
<dbReference type="SMART" id="SM00388">
    <property type="entry name" value="HisKA"/>
    <property type="match status" value="1"/>
</dbReference>
<evidence type="ECO:0000259" key="12">
    <source>
        <dbReference type="PROSITE" id="PS50109"/>
    </source>
</evidence>
<evidence type="ECO:0000256" key="8">
    <source>
        <dbReference type="ARBA" id="ARBA00022777"/>
    </source>
</evidence>
<keyword evidence="11" id="KW-0472">Membrane</keyword>
<dbReference type="EC" id="2.7.13.3" evidence="3"/>
<dbReference type="SUPFAM" id="SSF55874">
    <property type="entry name" value="ATPase domain of HSP90 chaperone/DNA topoisomerase II/histidine kinase"/>
    <property type="match status" value="1"/>
</dbReference>
<feature type="region of interest" description="Disordered" evidence="10">
    <location>
        <begin position="1"/>
        <end position="23"/>
    </location>
</feature>
<evidence type="ECO:0000256" key="6">
    <source>
        <dbReference type="ARBA" id="ARBA00022679"/>
    </source>
</evidence>
<organism evidence="13 14">
    <name type="scientific">Anaeromyxobacter oryzae</name>
    <dbReference type="NCBI Taxonomy" id="2918170"/>
    <lineage>
        <taxon>Bacteria</taxon>
        <taxon>Pseudomonadati</taxon>
        <taxon>Myxococcota</taxon>
        <taxon>Myxococcia</taxon>
        <taxon>Myxococcales</taxon>
        <taxon>Cystobacterineae</taxon>
        <taxon>Anaeromyxobacteraceae</taxon>
        <taxon>Anaeromyxobacter</taxon>
    </lineage>
</organism>
<evidence type="ECO:0000256" key="2">
    <source>
        <dbReference type="ARBA" id="ARBA00004651"/>
    </source>
</evidence>
<dbReference type="Gene3D" id="3.30.565.10">
    <property type="entry name" value="Histidine kinase-like ATPase, C-terminal domain"/>
    <property type="match status" value="1"/>
</dbReference>
<keyword evidence="5" id="KW-0597">Phosphoprotein</keyword>
<dbReference type="PANTHER" id="PTHR44936">
    <property type="entry name" value="SENSOR PROTEIN CREC"/>
    <property type="match status" value="1"/>
</dbReference>
<feature type="transmembrane region" description="Helical" evidence="11">
    <location>
        <begin position="95"/>
        <end position="112"/>
    </location>
</feature>
<feature type="domain" description="Histidine kinase" evidence="12">
    <location>
        <begin position="237"/>
        <end position="446"/>
    </location>
</feature>
<keyword evidence="9" id="KW-0067">ATP-binding</keyword>
<keyword evidence="7" id="KW-0547">Nucleotide-binding</keyword>
<comment type="subcellular location">
    <subcellularLocation>
        <location evidence="2">Cell membrane</location>
        <topology evidence="2">Multi-pass membrane protein</topology>
    </subcellularLocation>
</comment>
<feature type="transmembrane region" description="Helical" evidence="11">
    <location>
        <begin position="62"/>
        <end position="83"/>
    </location>
</feature>
<keyword evidence="11" id="KW-0812">Transmembrane</keyword>
<dbReference type="Gene3D" id="1.10.287.130">
    <property type="match status" value="1"/>
</dbReference>
<dbReference type="CDD" id="cd00082">
    <property type="entry name" value="HisKA"/>
    <property type="match status" value="1"/>
</dbReference>
<evidence type="ECO:0000256" key="9">
    <source>
        <dbReference type="ARBA" id="ARBA00022840"/>
    </source>
</evidence>
<feature type="transmembrane region" description="Helical" evidence="11">
    <location>
        <begin position="143"/>
        <end position="159"/>
    </location>
</feature>
<dbReference type="SUPFAM" id="SSF47384">
    <property type="entry name" value="Homodimeric domain of signal transducing histidine kinase"/>
    <property type="match status" value="1"/>
</dbReference>
<dbReference type="InterPro" id="IPR036097">
    <property type="entry name" value="HisK_dim/P_sf"/>
</dbReference>
<keyword evidence="6" id="KW-0808">Transferase</keyword>
<sequence>MSFISTVAGESPAQAHTPASAGRAIGREQRGRLNLSWLVQLHWWAILGQGVIITGAAAWTHIGLPVITLIVLLGLEVAGNVALGAWARRAHVTDGAIAVVMLLDAVVLTVLLDLTGGASNPFSTLYLVNVALAAVLLPPRWSWLLMGASLAGFGSLFVHEKFFGPSHHIRSTMDHAQMMAAHLRGMWVAFALAAVFVVFFVQRVTRALGDRERELQTARGRAQRREKLASLATLAAGAAHELSTPLATIAIVAKELQRSLPEDASQEVRYDLTLVREQVARCREILDRMSVNAGENVGEPIAMLPVRDWIGAALEGLNGRERVNVQVADDAGEAVLSGPPRGLADALRGLLKNALQASSPGETVDFRAFPSGEYIRLAVVDRGRGMTPEVLSRVGEPFFTTKVPGEGMGLGLFLTRALAENLGGEFHITSTPGEGTEARIDLPASTAGDRRTA</sequence>
<evidence type="ECO:0000256" key="5">
    <source>
        <dbReference type="ARBA" id="ARBA00022553"/>
    </source>
</evidence>
<gene>
    <name evidence="13" type="ORF">AMOR_54550</name>
</gene>
<comment type="catalytic activity">
    <reaction evidence="1">
        <text>ATP + protein L-histidine = ADP + protein N-phospho-L-histidine.</text>
        <dbReference type="EC" id="2.7.13.3"/>
    </reaction>
</comment>
<dbReference type="InterPro" id="IPR004358">
    <property type="entry name" value="Sig_transdc_His_kin-like_C"/>
</dbReference>